<gene>
    <name evidence="2" type="ORF">FOMPIDRAFT_1052378</name>
</gene>
<keyword evidence="3" id="KW-1185">Reference proteome</keyword>
<keyword evidence="1" id="KW-0812">Transmembrane</keyword>
<dbReference type="AlphaFoldDB" id="S8DW88"/>
<dbReference type="Proteomes" id="UP000015241">
    <property type="component" value="Unassembled WGS sequence"/>
</dbReference>
<evidence type="ECO:0000313" key="3">
    <source>
        <dbReference type="Proteomes" id="UP000015241"/>
    </source>
</evidence>
<keyword evidence="1" id="KW-1133">Transmembrane helix</keyword>
<name>S8DW88_FOMSC</name>
<feature type="transmembrane region" description="Helical" evidence="1">
    <location>
        <begin position="167"/>
        <end position="187"/>
    </location>
</feature>
<protein>
    <recommendedName>
        <fullName evidence="4">Transmembrane protein</fullName>
    </recommendedName>
</protein>
<dbReference type="OrthoDB" id="3358294at2759"/>
<dbReference type="eggNOG" id="ENOG502SU7X">
    <property type="taxonomic scope" value="Eukaryota"/>
</dbReference>
<evidence type="ECO:0008006" key="4">
    <source>
        <dbReference type="Google" id="ProtNLM"/>
    </source>
</evidence>
<evidence type="ECO:0000313" key="2">
    <source>
        <dbReference type="EMBL" id="EPS97401.1"/>
    </source>
</evidence>
<accession>S8DW88</accession>
<evidence type="ECO:0000256" key="1">
    <source>
        <dbReference type="SAM" id="Phobius"/>
    </source>
</evidence>
<reference evidence="2 3" key="1">
    <citation type="journal article" date="2012" name="Science">
        <title>The Paleozoic origin of enzymatic lignin decomposition reconstructed from 31 fungal genomes.</title>
        <authorList>
            <person name="Floudas D."/>
            <person name="Binder M."/>
            <person name="Riley R."/>
            <person name="Barry K."/>
            <person name="Blanchette R.A."/>
            <person name="Henrissat B."/>
            <person name="Martinez A.T."/>
            <person name="Otillar R."/>
            <person name="Spatafora J.W."/>
            <person name="Yadav J.S."/>
            <person name="Aerts A."/>
            <person name="Benoit I."/>
            <person name="Boyd A."/>
            <person name="Carlson A."/>
            <person name="Copeland A."/>
            <person name="Coutinho P.M."/>
            <person name="de Vries R.P."/>
            <person name="Ferreira P."/>
            <person name="Findley K."/>
            <person name="Foster B."/>
            <person name="Gaskell J."/>
            <person name="Glotzer D."/>
            <person name="Gorecki P."/>
            <person name="Heitman J."/>
            <person name="Hesse C."/>
            <person name="Hori C."/>
            <person name="Igarashi K."/>
            <person name="Jurgens J.A."/>
            <person name="Kallen N."/>
            <person name="Kersten P."/>
            <person name="Kohler A."/>
            <person name="Kuees U."/>
            <person name="Kumar T.K.A."/>
            <person name="Kuo A."/>
            <person name="LaButti K."/>
            <person name="Larrondo L.F."/>
            <person name="Lindquist E."/>
            <person name="Ling A."/>
            <person name="Lombard V."/>
            <person name="Lucas S."/>
            <person name="Lundell T."/>
            <person name="Martin R."/>
            <person name="McLaughlin D.J."/>
            <person name="Morgenstern I."/>
            <person name="Morin E."/>
            <person name="Murat C."/>
            <person name="Nagy L.G."/>
            <person name="Nolan M."/>
            <person name="Ohm R.A."/>
            <person name="Patyshakuliyeva A."/>
            <person name="Rokas A."/>
            <person name="Ruiz-Duenas F.J."/>
            <person name="Sabat G."/>
            <person name="Salamov A."/>
            <person name="Samejima M."/>
            <person name="Schmutz J."/>
            <person name="Slot J.C."/>
            <person name="St John F."/>
            <person name="Stenlid J."/>
            <person name="Sun H."/>
            <person name="Sun S."/>
            <person name="Syed K."/>
            <person name="Tsang A."/>
            <person name="Wiebenga A."/>
            <person name="Young D."/>
            <person name="Pisabarro A."/>
            <person name="Eastwood D.C."/>
            <person name="Martin F."/>
            <person name="Cullen D."/>
            <person name="Grigoriev I.V."/>
            <person name="Hibbett D.S."/>
        </authorList>
    </citation>
    <scope>NUCLEOTIDE SEQUENCE</scope>
    <source>
        <strain evidence="3">FP-58527</strain>
    </source>
</reference>
<organism evidence="2 3">
    <name type="scientific">Fomitopsis schrenkii</name>
    <name type="common">Brown rot fungus</name>
    <dbReference type="NCBI Taxonomy" id="2126942"/>
    <lineage>
        <taxon>Eukaryota</taxon>
        <taxon>Fungi</taxon>
        <taxon>Dikarya</taxon>
        <taxon>Basidiomycota</taxon>
        <taxon>Agaricomycotina</taxon>
        <taxon>Agaricomycetes</taxon>
        <taxon>Polyporales</taxon>
        <taxon>Fomitopsis</taxon>
    </lineage>
</organism>
<dbReference type="HOGENOM" id="CLU_103448_0_0_1"/>
<sequence>MSSAASTSATFVIPSVFTWSTTQERDLEAQTLTAPPAALTTSPRTRPSHSNAIDDFFGAPSVRGTQDSRHDALSLPVHRNDDAPPAYESCSAEPPAYTQYADAEHPTLAMYLFKFGFLFPLFWLAGALILISPLCAPEEWALSKTEAEREELIASMRRTEIKWARRCLIALSALVLVILAIVLAVVFSRRA</sequence>
<keyword evidence="1" id="KW-0472">Membrane</keyword>
<feature type="transmembrane region" description="Helical" evidence="1">
    <location>
        <begin position="115"/>
        <end position="136"/>
    </location>
</feature>
<dbReference type="InParanoid" id="S8DW88"/>
<proteinExistence type="predicted"/>
<dbReference type="EMBL" id="KE504176">
    <property type="protein sequence ID" value="EPS97401.1"/>
    <property type="molecule type" value="Genomic_DNA"/>
</dbReference>